<feature type="compositionally biased region" description="Polar residues" evidence="5">
    <location>
        <begin position="542"/>
        <end position="551"/>
    </location>
</feature>
<feature type="region of interest" description="Disordered" evidence="5">
    <location>
        <begin position="165"/>
        <end position="216"/>
    </location>
</feature>
<dbReference type="EMBL" id="JAAOAO010000292">
    <property type="protein sequence ID" value="KAF5549904.1"/>
    <property type="molecule type" value="Genomic_DNA"/>
</dbReference>
<feature type="compositionally biased region" description="Polar residues" evidence="5">
    <location>
        <begin position="396"/>
        <end position="420"/>
    </location>
</feature>
<dbReference type="SMART" id="SM00212">
    <property type="entry name" value="UBCc"/>
    <property type="match status" value="1"/>
</dbReference>
<dbReference type="PROSITE" id="PS50127">
    <property type="entry name" value="UBC_2"/>
    <property type="match status" value="1"/>
</dbReference>
<keyword evidence="3 6" id="KW-1133">Transmembrane helix</keyword>
<dbReference type="Pfam" id="PF03208">
    <property type="entry name" value="PRA1"/>
    <property type="match status" value="1"/>
</dbReference>
<reference evidence="8 9" key="1">
    <citation type="submission" date="2020-05" db="EMBL/GenBank/DDBJ databases">
        <title>Identification and distribution of gene clusters putatively required for synthesis of sphingolipid metabolism inhibitors in phylogenetically diverse species of the filamentous fungus Fusarium.</title>
        <authorList>
            <person name="Kim H.-S."/>
            <person name="Busman M."/>
            <person name="Brown D.W."/>
            <person name="Divon H."/>
            <person name="Uhlig S."/>
            <person name="Proctor R.H."/>
        </authorList>
    </citation>
    <scope>NUCLEOTIDE SEQUENCE [LARGE SCALE GENOMIC DNA]</scope>
    <source>
        <strain evidence="8 9">NRRL 25196</strain>
    </source>
</reference>
<feature type="region of interest" description="Disordered" evidence="5">
    <location>
        <begin position="290"/>
        <end position="564"/>
    </location>
</feature>
<sequence>MSRIQIPLDVITSRLNFGDRFQGLRSGPLSGRFSNLRPVGEFLDFKRLSKPANFVEMQSRVNYNLSHYSSNYAVIFVMLSIYALLTNWLLLFDIILVVVGMWFIGKLDGHDLEIGTFRASCSQLYTALVCVAVPLGLIASPFTTLLWLIGASGVTILGGLGGRPQSPEFAPQWGRPSRRSRRRTDGDSASRGRQGRDVRVEELDSDEDARGVGASSGTRFASDSLRFTGIDLGNRERGLVRRGDYQDSEDSEDDSESSEDEEFEQYLAELAVRDREEALVQSAMHRIERAKAKGRTDVDLNEEEMGALERRRKRDEAARKKKSGKKRKDQRVAVPLTQLEPSSRKKKAPPVSSQPRTQSRARQSSSNSNLAEDQDRPSRPSMGYFPPPATAGRPRSGTSSQRPQSRVRAPSNSRQPSDSSVIVRRGRNSSQAPLDPFQFQVPGAQASSPAGSWRQFSGAQRSSRGSRQINGSSEEESESEDESDEEREASVETTSSDDVGSGAQIVVEESSPEPSRPEPVRRNPPRTSASSSTSKRKPAANVLSQARQVPTGSMRASLGSGRPRAAVRSKFVRIPNSDSDSGSNSIFKCLTQTLRTHNVYKLLAWPLISHSAKAMPPSSSNSAAASRSASRRLIKELDTWSTEQKEEKGIERLGPVNEGDLMEWEAVINGRDIGHGYDEGRWLINISIPSTYPLAPPKMTFVTPIVHPNIALQTGEICLDLLKDAWTPAYSVLECVRAVRMLLGCPETDSPLNVDVAALLRSGDVLGTRKLVEFWCRDSDGRYEGP</sequence>
<dbReference type="SUPFAM" id="SSF54495">
    <property type="entry name" value="UBC-like"/>
    <property type="match status" value="1"/>
</dbReference>
<proteinExistence type="predicted"/>
<keyword evidence="2 6" id="KW-0812">Transmembrane</keyword>
<evidence type="ECO:0000256" key="5">
    <source>
        <dbReference type="SAM" id="MobiDB-lite"/>
    </source>
</evidence>
<feature type="domain" description="UBC core" evidence="7">
    <location>
        <begin position="628"/>
        <end position="781"/>
    </location>
</feature>
<keyword evidence="4 6" id="KW-0472">Membrane</keyword>
<dbReference type="PANTHER" id="PTHR19317:SF0">
    <property type="entry name" value="PRENYLATED RAB ACCEPTOR PROTEIN 1"/>
    <property type="match status" value="1"/>
</dbReference>
<evidence type="ECO:0000256" key="1">
    <source>
        <dbReference type="ARBA" id="ARBA00004141"/>
    </source>
</evidence>
<feature type="compositionally biased region" description="Basic residues" evidence="5">
    <location>
        <begin position="319"/>
        <end position="329"/>
    </location>
</feature>
<feature type="compositionally biased region" description="Low complexity" evidence="5">
    <location>
        <begin position="353"/>
        <end position="368"/>
    </location>
</feature>
<evidence type="ECO:0000256" key="2">
    <source>
        <dbReference type="ARBA" id="ARBA00022692"/>
    </source>
</evidence>
<feature type="compositionally biased region" description="Acidic residues" evidence="5">
    <location>
        <begin position="246"/>
        <end position="262"/>
    </location>
</feature>
<dbReference type="InterPro" id="IPR016135">
    <property type="entry name" value="UBQ-conjugating_enzyme/RWD"/>
</dbReference>
<accession>A0A8H5J6U9</accession>
<evidence type="ECO:0000256" key="3">
    <source>
        <dbReference type="ARBA" id="ARBA00022989"/>
    </source>
</evidence>
<dbReference type="Proteomes" id="UP000574317">
    <property type="component" value="Unassembled WGS sequence"/>
</dbReference>
<dbReference type="Pfam" id="PF00179">
    <property type="entry name" value="UQ_con"/>
    <property type="match status" value="1"/>
</dbReference>
<keyword evidence="9" id="KW-1185">Reference proteome</keyword>
<feature type="compositionally biased region" description="Low complexity" evidence="5">
    <location>
        <begin position="454"/>
        <end position="468"/>
    </location>
</feature>
<dbReference type="CDD" id="cd23812">
    <property type="entry name" value="UBCc_ScPEX4-like"/>
    <property type="match status" value="1"/>
</dbReference>
<feature type="compositionally biased region" description="Basic and acidic residues" evidence="5">
    <location>
        <begin position="183"/>
        <end position="202"/>
    </location>
</feature>
<dbReference type="GO" id="GO:0005794">
    <property type="term" value="C:Golgi apparatus"/>
    <property type="evidence" value="ECO:0007669"/>
    <property type="project" value="TreeGrafter"/>
</dbReference>
<feature type="region of interest" description="Disordered" evidence="5">
    <location>
        <begin position="238"/>
        <end position="262"/>
    </location>
</feature>
<dbReference type="GO" id="GO:0016020">
    <property type="term" value="C:membrane"/>
    <property type="evidence" value="ECO:0007669"/>
    <property type="project" value="UniProtKB-SubCell"/>
</dbReference>
<dbReference type="PANTHER" id="PTHR19317">
    <property type="entry name" value="PRENYLATED RAB ACCEPTOR 1-RELATED"/>
    <property type="match status" value="1"/>
</dbReference>
<dbReference type="InterPro" id="IPR004895">
    <property type="entry name" value="Prenylated_rab_accept_PRA1"/>
</dbReference>
<gene>
    <name evidence="8" type="ORF">FNAPI_7921</name>
</gene>
<dbReference type="AlphaFoldDB" id="A0A8H5J6U9"/>
<evidence type="ECO:0000313" key="9">
    <source>
        <dbReference type="Proteomes" id="UP000574317"/>
    </source>
</evidence>
<evidence type="ECO:0000313" key="8">
    <source>
        <dbReference type="EMBL" id="KAF5549904.1"/>
    </source>
</evidence>
<evidence type="ECO:0000256" key="4">
    <source>
        <dbReference type="ARBA" id="ARBA00023136"/>
    </source>
</evidence>
<evidence type="ECO:0000256" key="6">
    <source>
        <dbReference type="SAM" id="Phobius"/>
    </source>
</evidence>
<evidence type="ECO:0000259" key="7">
    <source>
        <dbReference type="PROSITE" id="PS50127"/>
    </source>
</evidence>
<name>A0A8H5J6U9_9HYPO</name>
<dbReference type="Gene3D" id="3.10.110.10">
    <property type="entry name" value="Ubiquitin Conjugating Enzyme"/>
    <property type="match status" value="1"/>
</dbReference>
<feature type="transmembrane region" description="Helical" evidence="6">
    <location>
        <begin position="124"/>
        <end position="149"/>
    </location>
</feature>
<dbReference type="InterPro" id="IPR000608">
    <property type="entry name" value="UBC"/>
</dbReference>
<feature type="compositionally biased region" description="Acidic residues" evidence="5">
    <location>
        <begin position="473"/>
        <end position="487"/>
    </location>
</feature>
<comment type="caution">
    <text evidence="8">The sequence shown here is derived from an EMBL/GenBank/DDBJ whole genome shotgun (WGS) entry which is preliminary data.</text>
</comment>
<protein>
    <submittedName>
        <fullName evidence="8">COPII vesicles Yip3</fullName>
    </submittedName>
</protein>
<organism evidence="8 9">
    <name type="scientific">Fusarium napiforme</name>
    <dbReference type="NCBI Taxonomy" id="42672"/>
    <lineage>
        <taxon>Eukaryota</taxon>
        <taxon>Fungi</taxon>
        <taxon>Dikarya</taxon>
        <taxon>Ascomycota</taxon>
        <taxon>Pezizomycotina</taxon>
        <taxon>Sordariomycetes</taxon>
        <taxon>Hypocreomycetidae</taxon>
        <taxon>Hypocreales</taxon>
        <taxon>Nectriaceae</taxon>
        <taxon>Fusarium</taxon>
        <taxon>Fusarium fujikuroi species complex</taxon>
    </lineage>
</organism>
<comment type="subcellular location">
    <subcellularLocation>
        <location evidence="1">Membrane</location>
        <topology evidence="1">Multi-pass membrane protein</topology>
    </subcellularLocation>
</comment>
<feature type="transmembrane region" description="Helical" evidence="6">
    <location>
        <begin position="72"/>
        <end position="104"/>
    </location>
</feature>